<comment type="caution">
    <text evidence="10">The sequence shown here is derived from an EMBL/GenBank/DDBJ whole genome shotgun (WGS) entry which is preliminary data.</text>
</comment>
<dbReference type="InterPro" id="IPR001650">
    <property type="entry name" value="Helicase_C-like"/>
</dbReference>
<evidence type="ECO:0000256" key="7">
    <source>
        <dbReference type="ARBA" id="ARBA00034808"/>
    </source>
</evidence>
<evidence type="ECO:0000259" key="9">
    <source>
        <dbReference type="PROSITE" id="PS51194"/>
    </source>
</evidence>
<dbReference type="SMART" id="SM00490">
    <property type="entry name" value="HELICc"/>
    <property type="match status" value="1"/>
</dbReference>
<dbReference type="PROSITE" id="PS51192">
    <property type="entry name" value="HELICASE_ATP_BIND_1"/>
    <property type="match status" value="1"/>
</dbReference>
<gene>
    <name evidence="10" type="ORF">FEZ53_10555</name>
</gene>
<evidence type="ECO:0000256" key="5">
    <source>
        <dbReference type="ARBA" id="ARBA00023235"/>
    </source>
</evidence>
<keyword evidence="2" id="KW-0547">Nucleotide-binding</keyword>
<dbReference type="Proteomes" id="UP000307747">
    <property type="component" value="Unassembled WGS sequence"/>
</dbReference>
<dbReference type="PROSITE" id="PS51194">
    <property type="entry name" value="HELICASE_CTER"/>
    <property type="match status" value="1"/>
</dbReference>
<dbReference type="GO" id="GO:0005737">
    <property type="term" value="C:cytoplasm"/>
    <property type="evidence" value="ECO:0007669"/>
    <property type="project" value="TreeGrafter"/>
</dbReference>
<dbReference type="InterPro" id="IPR011545">
    <property type="entry name" value="DEAD/DEAH_box_helicase_dom"/>
</dbReference>
<dbReference type="Gene3D" id="3.40.50.300">
    <property type="entry name" value="P-loop containing nucleotide triphosphate hydrolases"/>
    <property type="match status" value="2"/>
</dbReference>
<dbReference type="OrthoDB" id="9763310at2"/>
<dbReference type="Pfam" id="PF00271">
    <property type="entry name" value="Helicase_C"/>
    <property type="match status" value="1"/>
</dbReference>
<keyword evidence="10" id="KW-0378">Hydrolase</keyword>
<dbReference type="PANTHER" id="PTHR13710">
    <property type="entry name" value="DNA HELICASE RECQ FAMILY MEMBER"/>
    <property type="match status" value="1"/>
</dbReference>
<reference evidence="10 11" key="1">
    <citation type="submission" date="2019-05" db="EMBL/GenBank/DDBJ databases">
        <title>The metagenome of a microbial culture collection derived from dairy environment covers the genomic content of the human microbiome.</title>
        <authorList>
            <person name="Roder T."/>
            <person name="Wuthrich D."/>
            <person name="Sattari Z."/>
            <person name="Von Ah U."/>
            <person name="Bar C."/>
            <person name="Ronchi F."/>
            <person name="Macpherson A.J."/>
            <person name="Ganal-Vonarburg S.C."/>
            <person name="Bruggmann R."/>
            <person name="Vergeres G."/>
        </authorList>
    </citation>
    <scope>NUCLEOTIDE SEQUENCE [LARGE SCALE GENOMIC DNA]</scope>
    <source>
        <strain evidence="10 11">FAM 20833</strain>
    </source>
</reference>
<protein>
    <recommendedName>
        <fullName evidence="7">DNA 3'-5' helicase</fullName>
        <ecNumber evidence="7">5.6.2.4</ecNumber>
    </recommendedName>
</protein>
<evidence type="ECO:0000256" key="3">
    <source>
        <dbReference type="ARBA" id="ARBA00022840"/>
    </source>
</evidence>
<dbReference type="Pfam" id="PF00270">
    <property type="entry name" value="DEAD"/>
    <property type="match status" value="1"/>
</dbReference>
<keyword evidence="4" id="KW-0238">DNA-binding</keyword>
<dbReference type="GO" id="GO:0006310">
    <property type="term" value="P:DNA recombination"/>
    <property type="evidence" value="ECO:0007669"/>
    <property type="project" value="TreeGrafter"/>
</dbReference>
<sequence length="1093" mass="126904">MVKNKIEEIISKNGSSIIVLEGIDKNILLEENKYFSFNIDYYDKVELNILKDQVVDEIILNRTFSEDYKWMTIEEYQIFKDYFSINKMPIIILKNNLYGKQYPYKNTLSNVQNIYHDLYFEEDNTLEPEQVKILEAVSNFYGQIDYSKQSGNYFVTYPEINENIEVYNIYENHAYDVQVTDNYPSENAKRIELSDDEIPFLDLQDEIINSEKNENIVFILSGSLDKLPNNYLERINILSNVTNANFYFTTLSIKKQVIDNKEHYERMLKDVYGYDRFRDIAFYENIENQSKETVAISQVQIVDDIVNQAENAMFGEAFRDIYITASTGAGKSVMFQVPALYLADKYKDNKPLTLVISPLIGLMNDQVENMRRKGVNSSATINGNTPPYEKENIIEGIQNQKIDVLYLSPETLQARSDIKMLIGDRNIGVVIIDEAHIVTTWGKSFRADYWYLGIYLAKLRKEYKFPIVTFTATAIYGGREDMYLDTRNSLNMISPISYFGDVRREDLIMKVRSSQKDLEAEGRDYRKTKNTLALKHLQQAKKLNQKSLLYFPTVRLLLDFYNFVNLNEPEIAKKTGKYYGTLQKEEKDEVLREYKSGDIQFVLATKAFGMGIDIPNINNVYHYAPTGNVVDYIQEIGRAARDKDKVAKGFGVIDFLSKDMNEVKKLQGMSAIRKSQILEVMKKVLSVYKEKGNNRNVIISPEDFKYIFVQNKRDEDSLDNKVKTVLLMIEKDFSSPNKLGYSPFVARPRSLFGNDMIMVTPDMESSFIKSDLGRYFSKRYDIESPSYSSIYQVNLSGIWEKHYKRMSYPSFKYALFNAKERDKLKHSKLFEKLIYTSGVEVSLNSDISIEDIKSKYKIILDSFEKFVNQQKITDKHFTVVDLGNHFMKSLKISDKFEARAFAQTIINAAFEFGKIKEIKFITERINNENNQKYFFNQDGDIFTSFIMNSITSALTPKYNFVKDGDTITSFHLRPKTNNIDAQIAALGIGEARKLLNYQVVGGNTPQIYLRMNSVAPLEKAIKQGDFYQNTILQDVQSKHYTSVEMLKYLFTKKQIGATVTERTLNYTEWFWDNIENYFMGVLPNEVKETISRK</sequence>
<feature type="domain" description="Helicase ATP-binding" evidence="8">
    <location>
        <begin position="312"/>
        <end position="492"/>
    </location>
</feature>
<evidence type="ECO:0000313" key="10">
    <source>
        <dbReference type="EMBL" id="TLP89886.1"/>
    </source>
</evidence>
<dbReference type="CDD" id="cd17920">
    <property type="entry name" value="DEXHc_RecQ"/>
    <property type="match status" value="1"/>
</dbReference>
<dbReference type="InterPro" id="IPR027417">
    <property type="entry name" value="P-loop_NTPase"/>
</dbReference>
<dbReference type="GO" id="GO:0006281">
    <property type="term" value="P:DNA repair"/>
    <property type="evidence" value="ECO:0007669"/>
    <property type="project" value="TreeGrafter"/>
</dbReference>
<evidence type="ECO:0000259" key="8">
    <source>
        <dbReference type="PROSITE" id="PS51192"/>
    </source>
</evidence>
<comment type="catalytic activity">
    <reaction evidence="6">
        <text>Couples ATP hydrolysis with the unwinding of duplex DNA by translocating in the 3'-5' direction.</text>
        <dbReference type="EC" id="5.6.2.4"/>
    </reaction>
</comment>
<dbReference type="GO" id="GO:0005524">
    <property type="term" value="F:ATP binding"/>
    <property type="evidence" value="ECO:0007669"/>
    <property type="project" value="UniProtKB-KW"/>
</dbReference>
<dbReference type="GO" id="GO:0003677">
    <property type="term" value="F:DNA binding"/>
    <property type="evidence" value="ECO:0007669"/>
    <property type="project" value="UniProtKB-KW"/>
</dbReference>
<dbReference type="AlphaFoldDB" id="A0A5R9B415"/>
<keyword evidence="5" id="KW-0413">Isomerase</keyword>
<dbReference type="RefSeq" id="WP_138406141.1">
    <property type="nucleotide sequence ID" value="NZ_CP031275.1"/>
</dbReference>
<dbReference type="GO" id="GO:0009378">
    <property type="term" value="F:four-way junction helicase activity"/>
    <property type="evidence" value="ECO:0007669"/>
    <property type="project" value="TreeGrafter"/>
</dbReference>
<evidence type="ECO:0000256" key="4">
    <source>
        <dbReference type="ARBA" id="ARBA00023125"/>
    </source>
</evidence>
<evidence type="ECO:0000256" key="1">
    <source>
        <dbReference type="ARBA" id="ARBA00005446"/>
    </source>
</evidence>
<dbReference type="EMBL" id="VBTJ01000002">
    <property type="protein sequence ID" value="TLP89886.1"/>
    <property type="molecule type" value="Genomic_DNA"/>
</dbReference>
<organism evidence="10 11">
    <name type="scientific">Staphylococcus xylosus</name>
    <dbReference type="NCBI Taxonomy" id="1288"/>
    <lineage>
        <taxon>Bacteria</taxon>
        <taxon>Bacillati</taxon>
        <taxon>Bacillota</taxon>
        <taxon>Bacilli</taxon>
        <taxon>Bacillales</taxon>
        <taxon>Staphylococcaceae</taxon>
        <taxon>Staphylococcus</taxon>
    </lineage>
</organism>
<dbReference type="GO" id="GO:0043138">
    <property type="term" value="F:3'-5' DNA helicase activity"/>
    <property type="evidence" value="ECO:0007669"/>
    <property type="project" value="UniProtKB-EC"/>
</dbReference>
<comment type="similarity">
    <text evidence="1">Belongs to the helicase family. RecQ subfamily.</text>
</comment>
<dbReference type="PANTHER" id="PTHR13710:SF105">
    <property type="entry name" value="ATP-DEPENDENT DNA HELICASE Q1"/>
    <property type="match status" value="1"/>
</dbReference>
<accession>A0A5R9B415</accession>
<name>A0A5R9B415_STAXY</name>
<dbReference type="SUPFAM" id="SSF52540">
    <property type="entry name" value="P-loop containing nucleoside triphosphate hydrolases"/>
    <property type="match status" value="1"/>
</dbReference>
<evidence type="ECO:0000313" key="11">
    <source>
        <dbReference type="Proteomes" id="UP000307747"/>
    </source>
</evidence>
<evidence type="ECO:0000256" key="6">
    <source>
        <dbReference type="ARBA" id="ARBA00034617"/>
    </source>
</evidence>
<dbReference type="GO" id="GO:0005694">
    <property type="term" value="C:chromosome"/>
    <property type="evidence" value="ECO:0007669"/>
    <property type="project" value="TreeGrafter"/>
</dbReference>
<keyword evidence="3" id="KW-0067">ATP-binding</keyword>
<dbReference type="EC" id="5.6.2.4" evidence="7"/>
<keyword evidence="10" id="KW-0347">Helicase</keyword>
<proteinExistence type="inferred from homology"/>
<dbReference type="InterPro" id="IPR014001">
    <property type="entry name" value="Helicase_ATP-bd"/>
</dbReference>
<evidence type="ECO:0000256" key="2">
    <source>
        <dbReference type="ARBA" id="ARBA00022741"/>
    </source>
</evidence>
<feature type="domain" description="Helicase C-terminal" evidence="9">
    <location>
        <begin position="535"/>
        <end position="688"/>
    </location>
</feature>
<dbReference type="SMART" id="SM00487">
    <property type="entry name" value="DEXDc"/>
    <property type="match status" value="1"/>
</dbReference>